<evidence type="ECO:0000256" key="1">
    <source>
        <dbReference type="ARBA" id="ARBA00022679"/>
    </source>
</evidence>
<dbReference type="OrthoDB" id="118633at2"/>
<name>A0A1G7Y4M1_9HYPH</name>
<gene>
    <name evidence="4" type="ORF">SAMN04487974_11246</name>
</gene>
<keyword evidence="5" id="KW-1185">Reference proteome</keyword>
<dbReference type="STRING" id="440168.SAMN04487974_11246"/>
<keyword evidence="4" id="KW-0687">Ribonucleoprotein</keyword>
<protein>
    <submittedName>
        <fullName evidence="4">Ribosomal protein S18 acetylase RimI</fullName>
    </submittedName>
</protein>
<evidence type="ECO:0000313" key="5">
    <source>
        <dbReference type="Proteomes" id="UP000199495"/>
    </source>
</evidence>
<dbReference type="GO" id="GO:0016747">
    <property type="term" value="F:acyltransferase activity, transferring groups other than amino-acyl groups"/>
    <property type="evidence" value="ECO:0007669"/>
    <property type="project" value="InterPro"/>
</dbReference>
<dbReference type="Proteomes" id="UP000199495">
    <property type="component" value="Unassembled WGS sequence"/>
</dbReference>
<dbReference type="AlphaFoldDB" id="A0A1G7Y4M1"/>
<reference evidence="4 5" key="1">
    <citation type="submission" date="2016-10" db="EMBL/GenBank/DDBJ databases">
        <authorList>
            <person name="de Groot N.N."/>
        </authorList>
    </citation>
    <scope>NUCLEOTIDE SEQUENCE [LARGE SCALE GENOMIC DNA]</scope>
    <source>
        <strain evidence="4 5">CGMCC 1.10267</strain>
    </source>
</reference>
<dbReference type="GO" id="GO:0005840">
    <property type="term" value="C:ribosome"/>
    <property type="evidence" value="ECO:0007669"/>
    <property type="project" value="UniProtKB-KW"/>
</dbReference>
<dbReference type="PANTHER" id="PTHR43420">
    <property type="entry name" value="ACETYLTRANSFERASE"/>
    <property type="match status" value="1"/>
</dbReference>
<dbReference type="EMBL" id="FNCS01000012">
    <property type="protein sequence ID" value="SDG91307.1"/>
    <property type="molecule type" value="Genomic_DNA"/>
</dbReference>
<accession>A0A1G7Y4M1</accession>
<dbReference type="InterPro" id="IPR050680">
    <property type="entry name" value="YpeA/RimI_acetyltransf"/>
</dbReference>
<evidence type="ECO:0000259" key="3">
    <source>
        <dbReference type="PROSITE" id="PS51186"/>
    </source>
</evidence>
<dbReference type="CDD" id="cd04301">
    <property type="entry name" value="NAT_SF"/>
    <property type="match status" value="1"/>
</dbReference>
<keyword evidence="1" id="KW-0808">Transferase</keyword>
<sequence length="151" mass="16364">MVLVRRLAPNDAALWRTLSLEAIANHPEAFMTPLDDESTIPITAYADAIASGAHVFVAGNDEANAFLRVFGATGTIHGFYVRPAARRTGLADALMHALKSAAREAGCRHIALGVFRENDAAVALYQKHGFTRQSSEPFGQRESWTMALPLD</sequence>
<organism evidence="4 5">
    <name type="scientific">Pelagibacterium luteolum</name>
    <dbReference type="NCBI Taxonomy" id="440168"/>
    <lineage>
        <taxon>Bacteria</taxon>
        <taxon>Pseudomonadati</taxon>
        <taxon>Pseudomonadota</taxon>
        <taxon>Alphaproteobacteria</taxon>
        <taxon>Hyphomicrobiales</taxon>
        <taxon>Devosiaceae</taxon>
        <taxon>Pelagibacterium</taxon>
    </lineage>
</organism>
<dbReference type="Pfam" id="PF00583">
    <property type="entry name" value="Acetyltransf_1"/>
    <property type="match status" value="1"/>
</dbReference>
<dbReference type="RefSeq" id="WP_090597652.1">
    <property type="nucleotide sequence ID" value="NZ_FNCS01000012.1"/>
</dbReference>
<dbReference type="PROSITE" id="PS51186">
    <property type="entry name" value="GNAT"/>
    <property type="match status" value="1"/>
</dbReference>
<keyword evidence="2" id="KW-0012">Acyltransferase</keyword>
<feature type="domain" description="N-acetyltransferase" evidence="3">
    <location>
        <begin position="2"/>
        <end position="151"/>
    </location>
</feature>
<dbReference type="InterPro" id="IPR016181">
    <property type="entry name" value="Acyl_CoA_acyltransferase"/>
</dbReference>
<evidence type="ECO:0000256" key="2">
    <source>
        <dbReference type="ARBA" id="ARBA00023315"/>
    </source>
</evidence>
<evidence type="ECO:0000313" key="4">
    <source>
        <dbReference type="EMBL" id="SDG91307.1"/>
    </source>
</evidence>
<dbReference type="InterPro" id="IPR000182">
    <property type="entry name" value="GNAT_dom"/>
</dbReference>
<dbReference type="Gene3D" id="3.40.630.30">
    <property type="match status" value="1"/>
</dbReference>
<dbReference type="SUPFAM" id="SSF55729">
    <property type="entry name" value="Acyl-CoA N-acyltransferases (Nat)"/>
    <property type="match status" value="1"/>
</dbReference>
<keyword evidence="4" id="KW-0689">Ribosomal protein</keyword>
<proteinExistence type="predicted"/>